<evidence type="ECO:0000313" key="7">
    <source>
        <dbReference type="Proteomes" id="UP000053433"/>
    </source>
</evidence>
<dbReference type="EMBL" id="LMUA01000004">
    <property type="protein sequence ID" value="KUE77125.1"/>
    <property type="molecule type" value="Genomic_DNA"/>
</dbReference>
<dbReference type="Pfam" id="PF01047">
    <property type="entry name" value="MarR"/>
    <property type="match status" value="1"/>
</dbReference>
<dbReference type="Gene3D" id="1.10.10.10">
    <property type="entry name" value="Winged helix-like DNA-binding domain superfamily/Winged helix DNA-binding domain"/>
    <property type="match status" value="1"/>
</dbReference>
<dbReference type="PANTHER" id="PTHR33164:SF99">
    <property type="entry name" value="MARR FAMILY REGULATORY PROTEIN"/>
    <property type="match status" value="1"/>
</dbReference>
<dbReference type="InterPro" id="IPR023187">
    <property type="entry name" value="Tscrpt_reg_MarR-type_CS"/>
</dbReference>
<dbReference type="SMART" id="SM00347">
    <property type="entry name" value="HTH_MARR"/>
    <property type="match status" value="1"/>
</dbReference>
<proteinExistence type="predicted"/>
<dbReference type="EMBL" id="WMZU01000009">
    <property type="protein sequence ID" value="MTS27150.1"/>
    <property type="molecule type" value="Genomic_DNA"/>
</dbReference>
<evidence type="ECO:0000256" key="2">
    <source>
        <dbReference type="ARBA" id="ARBA00023125"/>
    </source>
</evidence>
<evidence type="ECO:0000256" key="1">
    <source>
        <dbReference type="ARBA" id="ARBA00023015"/>
    </source>
</evidence>
<dbReference type="Proteomes" id="UP000472755">
    <property type="component" value="Unassembled WGS sequence"/>
</dbReference>
<comment type="caution">
    <text evidence="5">The sequence shown here is derived from an EMBL/GenBank/DDBJ whole genome shotgun (WGS) entry which is preliminary data.</text>
</comment>
<dbReference type="InterPro" id="IPR039422">
    <property type="entry name" value="MarR/SlyA-like"/>
</dbReference>
<dbReference type="PANTHER" id="PTHR33164">
    <property type="entry name" value="TRANSCRIPTIONAL REGULATOR, MARR FAMILY"/>
    <property type="match status" value="1"/>
</dbReference>
<reference evidence="6 8" key="2">
    <citation type="journal article" date="2019" name="Nat. Med.">
        <title>A library of human gut bacterial isolates paired with longitudinal multiomics data enables mechanistic microbiome research.</title>
        <authorList>
            <person name="Poyet M."/>
            <person name="Groussin M."/>
            <person name="Gibbons S.M."/>
            <person name="Avila-Pacheco J."/>
            <person name="Jiang X."/>
            <person name="Kearney S.M."/>
            <person name="Perrotta A.R."/>
            <person name="Berdy B."/>
            <person name="Zhao S."/>
            <person name="Lieberman T.D."/>
            <person name="Swanson P.K."/>
            <person name="Smith M."/>
            <person name="Roesemann S."/>
            <person name="Alexander J.E."/>
            <person name="Rich S.A."/>
            <person name="Livny J."/>
            <person name="Vlamakis H."/>
            <person name="Clish C."/>
            <person name="Bullock K."/>
            <person name="Deik A."/>
            <person name="Scott J."/>
            <person name="Pierce K.A."/>
            <person name="Xavier R.J."/>
            <person name="Alm E.J."/>
        </authorList>
    </citation>
    <scope>NUCLEOTIDE SEQUENCE [LARGE SCALE GENOMIC DNA]</scope>
    <source>
        <strain evidence="6 8">BIOML-A4</strain>
    </source>
</reference>
<protein>
    <submittedName>
        <fullName evidence="6">MarR family transcriptional regulator</fullName>
    </submittedName>
</protein>
<feature type="domain" description="HTH marR-type" evidence="4">
    <location>
        <begin position="8"/>
        <end position="150"/>
    </location>
</feature>
<evidence type="ECO:0000313" key="8">
    <source>
        <dbReference type="Proteomes" id="UP000472755"/>
    </source>
</evidence>
<dbReference type="GO" id="GO:0003677">
    <property type="term" value="F:DNA binding"/>
    <property type="evidence" value="ECO:0007669"/>
    <property type="project" value="UniProtKB-KW"/>
</dbReference>
<dbReference type="Proteomes" id="UP000053433">
    <property type="component" value="Unassembled WGS sequence"/>
</dbReference>
<keyword evidence="2" id="KW-0238">DNA-binding</keyword>
<sequence length="168" mass="18456">MKGLENNAAELFRLMDRVRKAWQSVTPCEHLSKSQFGTLMAIAHHGRMPGQSCTPSQEHGALTLTALAGAMHQSLPALSQRVSALEAQGYVERVPDPDDRRVIGVCVTPEGRTVMEVAYRRFGSILSQSIDYLGPQNFETLLHLLGELAIALEQAVAAQEEERESDSK</sequence>
<accession>A0A0W7TTN6</accession>
<gene>
    <name evidence="5" type="ORF">ASJ35_04300</name>
    <name evidence="6" type="ORF">GMD59_07585</name>
</gene>
<dbReference type="InterPro" id="IPR036388">
    <property type="entry name" value="WH-like_DNA-bd_sf"/>
</dbReference>
<dbReference type="PROSITE" id="PS01117">
    <property type="entry name" value="HTH_MARR_1"/>
    <property type="match status" value="1"/>
</dbReference>
<dbReference type="RefSeq" id="WP_009324548.1">
    <property type="nucleotide sequence ID" value="NZ_CAQJQL010000013.1"/>
</dbReference>
<reference evidence="5 7" key="1">
    <citation type="submission" date="2015-10" db="EMBL/GenBank/DDBJ databases">
        <title>A novel member of the family Ruminococcaceae isolated from human faeces.</title>
        <authorList>
            <person name="Shkoporov A.N."/>
            <person name="Chaplin A.V."/>
            <person name="Motuzova O.V."/>
            <person name="Kafarskaia L.I."/>
            <person name="Efimov B.A."/>
        </authorList>
    </citation>
    <scope>NUCLEOTIDE SEQUENCE [LARGE SCALE GENOMIC DNA]</scope>
    <source>
        <strain evidence="5 7">668</strain>
    </source>
</reference>
<dbReference type="GeneID" id="42856982"/>
<dbReference type="InterPro" id="IPR036390">
    <property type="entry name" value="WH_DNA-bd_sf"/>
</dbReference>
<dbReference type="InterPro" id="IPR000835">
    <property type="entry name" value="HTH_MarR-typ"/>
</dbReference>
<dbReference type="GO" id="GO:0003700">
    <property type="term" value="F:DNA-binding transcription factor activity"/>
    <property type="evidence" value="ECO:0007669"/>
    <property type="project" value="InterPro"/>
</dbReference>
<dbReference type="SUPFAM" id="SSF46785">
    <property type="entry name" value="Winged helix' DNA-binding domain"/>
    <property type="match status" value="1"/>
</dbReference>
<evidence type="ECO:0000313" key="5">
    <source>
        <dbReference type="EMBL" id="KUE77125.1"/>
    </source>
</evidence>
<dbReference type="AlphaFoldDB" id="A0A0W7TTN6"/>
<keyword evidence="3" id="KW-0804">Transcription</keyword>
<dbReference type="PROSITE" id="PS50995">
    <property type="entry name" value="HTH_MARR_2"/>
    <property type="match status" value="1"/>
</dbReference>
<dbReference type="GO" id="GO:0006950">
    <property type="term" value="P:response to stress"/>
    <property type="evidence" value="ECO:0007669"/>
    <property type="project" value="TreeGrafter"/>
</dbReference>
<name>A0A0W7TTN6_9FIRM</name>
<evidence type="ECO:0000259" key="4">
    <source>
        <dbReference type="PROSITE" id="PS50995"/>
    </source>
</evidence>
<organism evidence="5 7">
    <name type="scientific">Ruthenibacterium lactatiformans</name>
    <dbReference type="NCBI Taxonomy" id="1550024"/>
    <lineage>
        <taxon>Bacteria</taxon>
        <taxon>Bacillati</taxon>
        <taxon>Bacillota</taxon>
        <taxon>Clostridia</taxon>
        <taxon>Eubacteriales</taxon>
        <taxon>Oscillospiraceae</taxon>
        <taxon>Ruthenibacterium</taxon>
    </lineage>
</organism>
<keyword evidence="1" id="KW-0805">Transcription regulation</keyword>
<evidence type="ECO:0000256" key="3">
    <source>
        <dbReference type="ARBA" id="ARBA00023163"/>
    </source>
</evidence>
<evidence type="ECO:0000313" key="6">
    <source>
        <dbReference type="EMBL" id="MTS27150.1"/>
    </source>
</evidence>